<feature type="coiled-coil region" evidence="1">
    <location>
        <begin position="128"/>
        <end position="240"/>
    </location>
</feature>
<evidence type="ECO:0000256" key="1">
    <source>
        <dbReference type="SAM" id="Coils"/>
    </source>
</evidence>
<keyword evidence="3" id="KW-1185">Reference proteome</keyword>
<evidence type="ECO:0000313" key="2">
    <source>
        <dbReference type="EMBL" id="VDM69399.1"/>
    </source>
</evidence>
<gene>
    <name evidence="2" type="ORF">SVUK_LOCUS4397</name>
</gene>
<name>A0A3P7IQV5_STRVU</name>
<dbReference type="AlphaFoldDB" id="A0A3P7IQV5"/>
<accession>A0A3P7IQV5</accession>
<evidence type="ECO:0000313" key="3">
    <source>
        <dbReference type="Proteomes" id="UP000270094"/>
    </source>
</evidence>
<sequence length="253" mass="29677">MRYSPANSYVAFCAILKRVNNDFWCDGLTESRESDELIQELNQGLRSGRFIRQRDLRPGSIESNNVQPQRNHALQENEQTPYVPNVVPRLGLRDNGSRYTDVERKLIGQLRDVIAHLDLADIKQQIRAKELEEAYARFQRDVRDFEAEKEAEKERVQRIRRQLDRERKIAMKDGAEKEKAIAEQVEDLTKTIAQKDRQISTLRVRLRKAEEQVESKDKELEETSQKMVRLEKTCKILQVKVEDLLNFKKVLGQ</sequence>
<dbReference type="EMBL" id="UYYB01012099">
    <property type="protein sequence ID" value="VDM69399.1"/>
    <property type="molecule type" value="Genomic_DNA"/>
</dbReference>
<dbReference type="Proteomes" id="UP000270094">
    <property type="component" value="Unassembled WGS sequence"/>
</dbReference>
<proteinExistence type="predicted"/>
<keyword evidence="1" id="KW-0175">Coiled coil</keyword>
<protein>
    <submittedName>
        <fullName evidence="2">Uncharacterized protein</fullName>
    </submittedName>
</protein>
<dbReference type="OrthoDB" id="5849867at2759"/>
<reference evidence="2 3" key="1">
    <citation type="submission" date="2018-11" db="EMBL/GenBank/DDBJ databases">
        <authorList>
            <consortium name="Pathogen Informatics"/>
        </authorList>
    </citation>
    <scope>NUCLEOTIDE SEQUENCE [LARGE SCALE GENOMIC DNA]</scope>
</reference>
<organism evidence="2 3">
    <name type="scientific">Strongylus vulgaris</name>
    <name type="common">Blood worm</name>
    <dbReference type="NCBI Taxonomy" id="40348"/>
    <lineage>
        <taxon>Eukaryota</taxon>
        <taxon>Metazoa</taxon>
        <taxon>Ecdysozoa</taxon>
        <taxon>Nematoda</taxon>
        <taxon>Chromadorea</taxon>
        <taxon>Rhabditida</taxon>
        <taxon>Rhabditina</taxon>
        <taxon>Rhabditomorpha</taxon>
        <taxon>Strongyloidea</taxon>
        <taxon>Strongylidae</taxon>
        <taxon>Strongylus</taxon>
    </lineage>
</organism>